<comment type="subcellular location">
    <subcellularLocation>
        <location evidence="1">Cytoplasm</location>
    </subcellularLocation>
</comment>
<keyword evidence="5" id="KW-0143">Chaperone</keyword>
<protein>
    <recommendedName>
        <fullName evidence="3">FAD assembly factor SdhE</fullName>
    </recommendedName>
</protein>
<dbReference type="GO" id="GO:0006105">
    <property type="term" value="P:succinate metabolic process"/>
    <property type="evidence" value="ECO:0007669"/>
    <property type="project" value="TreeGrafter"/>
</dbReference>
<evidence type="ECO:0000256" key="5">
    <source>
        <dbReference type="ARBA" id="ARBA00023186"/>
    </source>
</evidence>
<evidence type="ECO:0000256" key="4">
    <source>
        <dbReference type="ARBA" id="ARBA00022490"/>
    </source>
</evidence>
<dbReference type="Proteomes" id="UP000182521">
    <property type="component" value="Chromosome"/>
</dbReference>
<evidence type="ECO:0000313" key="6">
    <source>
        <dbReference type="EMBL" id="APC97370.1"/>
    </source>
</evidence>
<keyword evidence="4" id="KW-0963">Cytoplasm</keyword>
<comment type="similarity">
    <text evidence="2">Belongs to the SdhE FAD assembly factor family.</text>
</comment>
<dbReference type="KEGG" id="frc:KX01_1580"/>
<gene>
    <name evidence="6" type="ORF">KX01_1580</name>
</gene>
<dbReference type="SUPFAM" id="SSF109910">
    <property type="entry name" value="YgfY-like"/>
    <property type="match status" value="1"/>
</dbReference>
<dbReference type="InterPro" id="IPR036714">
    <property type="entry name" value="SDH_sf"/>
</dbReference>
<dbReference type="InterPro" id="IPR050531">
    <property type="entry name" value="SdhE_FAD_assembly_factor"/>
</dbReference>
<dbReference type="RefSeq" id="WP_071664459.1">
    <property type="nucleotide sequence ID" value="NZ_CP009654.1"/>
</dbReference>
<accession>A0A1J0KUK1</accession>
<keyword evidence="7" id="KW-1185">Reference proteome</keyword>
<dbReference type="GO" id="GO:0005737">
    <property type="term" value="C:cytoplasm"/>
    <property type="evidence" value="ECO:0007669"/>
    <property type="project" value="UniProtKB-SubCell"/>
</dbReference>
<evidence type="ECO:0000256" key="3">
    <source>
        <dbReference type="ARBA" id="ARBA00019418"/>
    </source>
</evidence>
<dbReference type="PANTHER" id="PTHR39585">
    <property type="entry name" value="FAD ASSEMBLY FACTOR SDHE"/>
    <property type="match status" value="1"/>
</dbReference>
<dbReference type="InterPro" id="IPR005631">
    <property type="entry name" value="SDH"/>
</dbReference>
<sequence>MLIKSDNPIFYSLDKIKYSARRGMLELDIMLKPYLEEKYIKESIEDKKLFIEFLTSEDNDMFDWLFKGVKSLDRFESLVKKIIKTKKEYNEVNLSK</sequence>
<proteinExistence type="inferred from homology"/>
<evidence type="ECO:0000256" key="1">
    <source>
        <dbReference type="ARBA" id="ARBA00004496"/>
    </source>
</evidence>
<evidence type="ECO:0000256" key="2">
    <source>
        <dbReference type="ARBA" id="ARBA00008571"/>
    </source>
</evidence>
<dbReference type="STRING" id="1542390.KX01_1580"/>
<dbReference type="EMBL" id="CP009654">
    <property type="protein sequence ID" value="APC97370.1"/>
    <property type="molecule type" value="Genomic_DNA"/>
</dbReference>
<dbReference type="Pfam" id="PF03937">
    <property type="entry name" value="Sdh5"/>
    <property type="match status" value="1"/>
</dbReference>
<dbReference type="PANTHER" id="PTHR39585:SF1">
    <property type="entry name" value="FAD ASSEMBLY FACTOR SDHE"/>
    <property type="match status" value="1"/>
</dbReference>
<dbReference type="Gene3D" id="1.10.150.250">
    <property type="entry name" value="Flavinator of succinate dehydrogenase"/>
    <property type="match status" value="1"/>
</dbReference>
<dbReference type="AlphaFoldDB" id="A0A1J0KUK1"/>
<evidence type="ECO:0000313" key="7">
    <source>
        <dbReference type="Proteomes" id="UP000182521"/>
    </source>
</evidence>
<dbReference type="OrthoDB" id="9180899at2"/>
<organism evidence="6 7">
    <name type="scientific">Francisella frigiditurris</name>
    <dbReference type="NCBI Taxonomy" id="1542390"/>
    <lineage>
        <taxon>Bacteria</taxon>
        <taxon>Pseudomonadati</taxon>
        <taxon>Pseudomonadota</taxon>
        <taxon>Gammaproteobacteria</taxon>
        <taxon>Thiotrichales</taxon>
        <taxon>Francisellaceae</taxon>
        <taxon>Francisella</taxon>
    </lineage>
</organism>
<name>A0A1J0KUK1_9GAMM</name>
<reference evidence="7" key="1">
    <citation type="submission" date="2014-10" db="EMBL/GenBank/DDBJ databases">
        <authorList>
            <person name="Kuske C.R."/>
            <person name="Challacombe J.F."/>
            <person name="Daligault H.E."/>
            <person name="Davenport K.W."/>
            <person name="Johnson S.L."/>
            <person name="Siddaramappa S."/>
            <person name="Petersen J.M."/>
        </authorList>
    </citation>
    <scope>NUCLEOTIDE SEQUENCE [LARGE SCALE GENOMIC DNA]</scope>
    <source>
        <strain evidence="7">CA97-1460</strain>
    </source>
</reference>